<dbReference type="PANTHER" id="PTHR47370">
    <property type="entry name" value="ACYL-COA N-ACYLTRANSFERASES (NAT) SUPERFAMILY PROTEIN"/>
    <property type="match status" value="1"/>
</dbReference>
<dbReference type="GeneID" id="108984166"/>
<dbReference type="SUPFAM" id="SSF55729">
    <property type="entry name" value="Acyl-CoA N-acyltransferases (Nat)"/>
    <property type="match status" value="1"/>
</dbReference>
<dbReference type="InterPro" id="IPR016181">
    <property type="entry name" value="Acyl_CoA_acyltransferase"/>
</dbReference>
<dbReference type="OrthoDB" id="1735852at2759"/>
<dbReference type="Proteomes" id="UP000235220">
    <property type="component" value="Chromosome 7"/>
</dbReference>
<protein>
    <submittedName>
        <fullName evidence="2">Probable N-acetyltransferase HLS1-like</fullName>
    </submittedName>
</protein>
<dbReference type="Gene3D" id="3.40.630.30">
    <property type="match status" value="1"/>
</dbReference>
<sequence>MVDNIEKKVLIREFDEDRDIEVVGKLERICEMGSKTGVSIFTNMIAISCDPLCRIRFYPLHVILVAELLQNGELVGVVRGCIKDVGTVHGEAQVHVKMGCILGLRVSPTHRRKGIGLKLVKSVEEWLLRNGAEYTLLATEKNNTASRNLFTLKCNYVNLGSLVIFVQTIGFPAKNLSQDIKIEKLPIDQAISLYEKRLRDKKVYPTDIDTILKEKLSLGTWVCYYEKEGWNIMSKLERSSTSCSDQETSASSCIKSTSSWMIFSMWNTREAYKLQVGKPHPLSTFLHATVLSHAITEKICPCLRRPMSSSSSSSDHSFQRPDVGFLFLYGLLGEGEKLGELMKSAWSFASNVGQNVKDCKVVIITELGVTDPLIKHIPQEPSMSRIHDLWYAKRLIHNEDIDHASILAKGPVGNVFVDPRDF</sequence>
<name>A0A2I4DWP9_JUGRE</name>
<evidence type="ECO:0000313" key="1">
    <source>
        <dbReference type="Proteomes" id="UP000235220"/>
    </source>
</evidence>
<accession>A0A2I4DWP9</accession>
<dbReference type="PROSITE" id="PS51186">
    <property type="entry name" value="GNAT"/>
    <property type="match status" value="1"/>
</dbReference>
<dbReference type="CDD" id="cd04301">
    <property type="entry name" value="NAT_SF"/>
    <property type="match status" value="1"/>
</dbReference>
<dbReference type="InterPro" id="IPR000182">
    <property type="entry name" value="GNAT_dom"/>
</dbReference>
<dbReference type="PANTHER" id="PTHR47370:SF4">
    <property type="entry name" value="N-ACETYLTRANSFERASE HLS1-LIKE-RELATED"/>
    <property type="match status" value="1"/>
</dbReference>
<reference evidence="2" key="1">
    <citation type="submission" date="2025-08" db="UniProtKB">
        <authorList>
            <consortium name="RefSeq"/>
        </authorList>
    </citation>
    <scope>IDENTIFICATION</scope>
    <source>
        <tissue evidence="2">Leaves</tissue>
    </source>
</reference>
<dbReference type="STRING" id="51240.A0A2I4DWP9"/>
<organism evidence="1 2">
    <name type="scientific">Juglans regia</name>
    <name type="common">English walnut</name>
    <dbReference type="NCBI Taxonomy" id="51240"/>
    <lineage>
        <taxon>Eukaryota</taxon>
        <taxon>Viridiplantae</taxon>
        <taxon>Streptophyta</taxon>
        <taxon>Embryophyta</taxon>
        <taxon>Tracheophyta</taxon>
        <taxon>Spermatophyta</taxon>
        <taxon>Magnoliopsida</taxon>
        <taxon>eudicotyledons</taxon>
        <taxon>Gunneridae</taxon>
        <taxon>Pentapetalae</taxon>
        <taxon>rosids</taxon>
        <taxon>fabids</taxon>
        <taxon>Fagales</taxon>
        <taxon>Juglandaceae</taxon>
        <taxon>Juglans</taxon>
    </lineage>
</organism>
<evidence type="ECO:0000313" key="2">
    <source>
        <dbReference type="RefSeq" id="XP_018811574.1"/>
    </source>
</evidence>
<keyword evidence="1" id="KW-1185">Reference proteome</keyword>
<dbReference type="Gramene" id="Jr07_11550_p1">
    <property type="protein sequence ID" value="cds.Jr07_11550_p1"/>
    <property type="gene ID" value="Jr07_11550"/>
</dbReference>
<dbReference type="KEGG" id="jre:108984166"/>
<dbReference type="AlphaFoldDB" id="A0A2I4DWP9"/>
<dbReference type="GO" id="GO:0016747">
    <property type="term" value="F:acyltransferase activity, transferring groups other than amino-acyl groups"/>
    <property type="evidence" value="ECO:0007669"/>
    <property type="project" value="InterPro"/>
</dbReference>
<dbReference type="Pfam" id="PF00583">
    <property type="entry name" value="Acetyltransf_1"/>
    <property type="match status" value="1"/>
</dbReference>
<dbReference type="InterPro" id="IPR052810">
    <property type="entry name" value="Plant_NAT"/>
</dbReference>
<gene>
    <name evidence="2" type="primary">LOC108984166</name>
</gene>
<proteinExistence type="predicted"/>
<dbReference type="RefSeq" id="XP_018811574.1">
    <property type="nucleotide sequence ID" value="XM_018956029.1"/>
</dbReference>
<dbReference type="GO" id="GO:0009734">
    <property type="term" value="P:auxin-activated signaling pathway"/>
    <property type="evidence" value="ECO:0000318"/>
    <property type="project" value="GO_Central"/>
</dbReference>